<dbReference type="PIRSF" id="PIRSF004486">
    <property type="entry name" value="MraW"/>
    <property type="match status" value="1"/>
</dbReference>
<keyword evidence="6" id="KW-0963">Cytoplasm</keyword>
<dbReference type="Pfam" id="PF01795">
    <property type="entry name" value="Methyltransf_5"/>
    <property type="match status" value="1"/>
</dbReference>
<dbReference type="Proteomes" id="UP000248311">
    <property type="component" value="Unassembled WGS sequence"/>
</dbReference>
<evidence type="ECO:0000256" key="4">
    <source>
        <dbReference type="ARBA" id="ARBA00022679"/>
    </source>
</evidence>
<comment type="subcellular location">
    <subcellularLocation>
        <location evidence="6">Cytoplasm</location>
    </subcellularLocation>
</comment>
<dbReference type="SUPFAM" id="SSF53335">
    <property type="entry name" value="S-adenosyl-L-methionine-dependent methyltransferases"/>
    <property type="match status" value="1"/>
</dbReference>
<feature type="binding site" evidence="6">
    <location>
        <position position="51"/>
    </location>
    <ligand>
        <name>S-adenosyl-L-methionine</name>
        <dbReference type="ChEBI" id="CHEBI:59789"/>
    </ligand>
</feature>
<accession>A0A318SNZ2</accession>
<dbReference type="GO" id="GO:0070475">
    <property type="term" value="P:rRNA base methylation"/>
    <property type="evidence" value="ECO:0007669"/>
    <property type="project" value="UniProtKB-UniRule"/>
</dbReference>
<evidence type="ECO:0000256" key="7">
    <source>
        <dbReference type="SAM" id="MobiDB-lite"/>
    </source>
</evidence>
<dbReference type="SUPFAM" id="SSF81799">
    <property type="entry name" value="Putative methyltransferase TM0872, insert domain"/>
    <property type="match status" value="1"/>
</dbReference>
<keyword evidence="3 6" id="KW-0489">Methyltransferase</keyword>
<organism evidence="8 9">
    <name type="scientific">Pseudoroseicyclus aestuarii</name>
    <dbReference type="NCBI Taxonomy" id="1795041"/>
    <lineage>
        <taxon>Bacteria</taxon>
        <taxon>Pseudomonadati</taxon>
        <taxon>Pseudomonadota</taxon>
        <taxon>Alphaproteobacteria</taxon>
        <taxon>Rhodobacterales</taxon>
        <taxon>Paracoccaceae</taxon>
        <taxon>Pseudoroseicyclus</taxon>
    </lineage>
</organism>
<keyword evidence="5 6" id="KW-0949">S-adenosyl-L-methionine</keyword>
<dbReference type="InterPro" id="IPR029063">
    <property type="entry name" value="SAM-dependent_MTases_sf"/>
</dbReference>
<dbReference type="OrthoDB" id="9806637at2"/>
<dbReference type="EMBL" id="QJTE01000004">
    <property type="protein sequence ID" value="PYE82533.1"/>
    <property type="molecule type" value="Genomic_DNA"/>
</dbReference>
<dbReference type="Gene3D" id="1.10.150.170">
    <property type="entry name" value="Putative methyltransferase TM0872, insert domain"/>
    <property type="match status" value="1"/>
</dbReference>
<sequence>MTDAPHIPVLIEPLIEAVGPVRGTWLDGTFGAGGYARALLAAGADRVIGVDRDPSVFAMAKGWAGDHGEALLLREGRFSRMDEIAEAAGVAPLDGVVLDLGVSSMQLDQAERGFSFTREGPLDMRMGAEGPTAADIVNTADEADLAEILYLYGEERASRRIARAIVAARPIETTLELAEIVSRCLPRPKPGQSHPATRSFQALRIAVNEEYDELYEGLAAAERALRPGGLLAVVTFHSVEDRIAKRFIQLRSKVQAGGSRHAPVEHVPPPAWEQVTRKAVNPTDEETARNPRARSARLRVARRTDAPAGRTEAKALGLPLRRDTGGRR</sequence>
<protein>
    <recommendedName>
        <fullName evidence="6">Ribosomal RNA small subunit methyltransferase H</fullName>
        <ecNumber evidence="6">2.1.1.199</ecNumber>
    </recommendedName>
    <alternativeName>
        <fullName evidence="6">16S rRNA m(4)C1402 methyltransferase</fullName>
    </alternativeName>
    <alternativeName>
        <fullName evidence="6">rRNA (cytosine-N(4)-)-methyltransferase RsmH</fullName>
    </alternativeName>
</protein>
<evidence type="ECO:0000313" key="9">
    <source>
        <dbReference type="Proteomes" id="UP000248311"/>
    </source>
</evidence>
<dbReference type="EC" id="2.1.1.199" evidence="6"/>
<feature type="region of interest" description="Disordered" evidence="7">
    <location>
        <begin position="279"/>
        <end position="328"/>
    </location>
</feature>
<feature type="binding site" evidence="6">
    <location>
        <position position="99"/>
    </location>
    <ligand>
        <name>S-adenosyl-L-methionine</name>
        <dbReference type="ChEBI" id="CHEBI:59789"/>
    </ligand>
</feature>
<keyword evidence="2 6" id="KW-0698">rRNA processing</keyword>
<proteinExistence type="inferred from homology"/>
<evidence type="ECO:0000313" key="8">
    <source>
        <dbReference type="EMBL" id="PYE82533.1"/>
    </source>
</evidence>
<dbReference type="InterPro" id="IPR023397">
    <property type="entry name" value="SAM-dep_MeTrfase_MraW_recog"/>
</dbReference>
<evidence type="ECO:0000256" key="6">
    <source>
        <dbReference type="HAMAP-Rule" id="MF_01007"/>
    </source>
</evidence>
<evidence type="ECO:0000256" key="1">
    <source>
        <dbReference type="ARBA" id="ARBA00010396"/>
    </source>
</evidence>
<feature type="binding site" evidence="6">
    <location>
        <position position="106"/>
    </location>
    <ligand>
        <name>S-adenosyl-L-methionine</name>
        <dbReference type="ChEBI" id="CHEBI:59789"/>
    </ligand>
</feature>
<dbReference type="PANTHER" id="PTHR11265:SF0">
    <property type="entry name" value="12S RRNA N4-METHYLCYTIDINE METHYLTRANSFERASE"/>
    <property type="match status" value="1"/>
</dbReference>
<dbReference type="RefSeq" id="WP_110815189.1">
    <property type="nucleotide sequence ID" value="NZ_QJTE01000004.1"/>
</dbReference>
<name>A0A318SNZ2_9RHOB</name>
<dbReference type="AlphaFoldDB" id="A0A318SNZ2"/>
<evidence type="ECO:0000256" key="3">
    <source>
        <dbReference type="ARBA" id="ARBA00022603"/>
    </source>
</evidence>
<dbReference type="GO" id="GO:0005737">
    <property type="term" value="C:cytoplasm"/>
    <property type="evidence" value="ECO:0007669"/>
    <property type="project" value="UniProtKB-SubCell"/>
</dbReference>
<comment type="catalytic activity">
    <reaction evidence="6">
        <text>cytidine(1402) in 16S rRNA + S-adenosyl-L-methionine = N(4)-methylcytidine(1402) in 16S rRNA + S-adenosyl-L-homocysteine + H(+)</text>
        <dbReference type="Rhea" id="RHEA:42928"/>
        <dbReference type="Rhea" id="RHEA-COMP:10286"/>
        <dbReference type="Rhea" id="RHEA-COMP:10287"/>
        <dbReference type="ChEBI" id="CHEBI:15378"/>
        <dbReference type="ChEBI" id="CHEBI:57856"/>
        <dbReference type="ChEBI" id="CHEBI:59789"/>
        <dbReference type="ChEBI" id="CHEBI:74506"/>
        <dbReference type="ChEBI" id="CHEBI:82748"/>
        <dbReference type="EC" id="2.1.1.199"/>
    </reaction>
</comment>
<comment type="similarity">
    <text evidence="1 6">Belongs to the methyltransferase superfamily. RsmH family.</text>
</comment>
<evidence type="ECO:0000256" key="2">
    <source>
        <dbReference type="ARBA" id="ARBA00022552"/>
    </source>
</evidence>
<reference evidence="8 9" key="1">
    <citation type="submission" date="2018-06" db="EMBL/GenBank/DDBJ databases">
        <title>Genomic Encyclopedia of Type Strains, Phase III (KMG-III): the genomes of soil and plant-associated and newly described type strains.</title>
        <authorList>
            <person name="Whitman W."/>
        </authorList>
    </citation>
    <scope>NUCLEOTIDE SEQUENCE [LARGE SCALE GENOMIC DNA]</scope>
    <source>
        <strain evidence="8 9">CECT 9025</strain>
    </source>
</reference>
<dbReference type="HAMAP" id="MF_01007">
    <property type="entry name" value="16SrRNA_methyltr_H"/>
    <property type="match status" value="1"/>
</dbReference>
<comment type="caution">
    <text evidence="8">The sequence shown here is derived from an EMBL/GenBank/DDBJ whole genome shotgun (WGS) entry which is preliminary data.</text>
</comment>
<keyword evidence="9" id="KW-1185">Reference proteome</keyword>
<dbReference type="PANTHER" id="PTHR11265">
    <property type="entry name" value="S-ADENOSYL-METHYLTRANSFERASE MRAW"/>
    <property type="match status" value="1"/>
</dbReference>
<comment type="function">
    <text evidence="6">Specifically methylates the N4 position of cytidine in position 1402 (C1402) of 16S rRNA.</text>
</comment>
<dbReference type="GO" id="GO:0071424">
    <property type="term" value="F:rRNA (cytosine-N4-)-methyltransferase activity"/>
    <property type="evidence" value="ECO:0007669"/>
    <property type="project" value="UniProtKB-UniRule"/>
</dbReference>
<evidence type="ECO:0000256" key="5">
    <source>
        <dbReference type="ARBA" id="ARBA00022691"/>
    </source>
</evidence>
<feature type="binding site" evidence="6">
    <location>
        <position position="78"/>
    </location>
    <ligand>
        <name>S-adenosyl-L-methionine</name>
        <dbReference type="ChEBI" id="CHEBI:59789"/>
    </ligand>
</feature>
<keyword evidence="4 6" id="KW-0808">Transferase</keyword>
<dbReference type="Gene3D" id="3.40.50.150">
    <property type="entry name" value="Vaccinia Virus protein VP39"/>
    <property type="match status" value="1"/>
</dbReference>
<feature type="binding site" evidence="6">
    <location>
        <begin position="33"/>
        <end position="35"/>
    </location>
    <ligand>
        <name>S-adenosyl-L-methionine</name>
        <dbReference type="ChEBI" id="CHEBI:59789"/>
    </ligand>
</feature>
<gene>
    <name evidence="6" type="primary">rsmH</name>
    <name evidence="8" type="ORF">DFP88_104290</name>
</gene>
<dbReference type="InterPro" id="IPR002903">
    <property type="entry name" value="RsmH"/>
</dbReference>
<feature type="compositionally biased region" description="Basic residues" evidence="7">
    <location>
        <begin position="291"/>
        <end position="301"/>
    </location>
</feature>
<dbReference type="NCBIfam" id="TIGR00006">
    <property type="entry name" value="16S rRNA (cytosine(1402)-N(4))-methyltransferase RsmH"/>
    <property type="match status" value="1"/>
</dbReference>